<gene>
    <name evidence="1" type="ORF">SDC9_92817</name>
</gene>
<proteinExistence type="predicted"/>
<protein>
    <submittedName>
        <fullName evidence="1">Uncharacterized protein</fullName>
    </submittedName>
</protein>
<accession>A0A644ZYT1</accession>
<reference evidence="1" key="1">
    <citation type="submission" date="2019-08" db="EMBL/GenBank/DDBJ databases">
        <authorList>
            <person name="Kucharzyk K."/>
            <person name="Murdoch R.W."/>
            <person name="Higgins S."/>
            <person name="Loffler F."/>
        </authorList>
    </citation>
    <scope>NUCLEOTIDE SEQUENCE</scope>
</reference>
<dbReference type="AlphaFoldDB" id="A0A644ZYT1"/>
<organism evidence="1">
    <name type="scientific">bioreactor metagenome</name>
    <dbReference type="NCBI Taxonomy" id="1076179"/>
    <lineage>
        <taxon>unclassified sequences</taxon>
        <taxon>metagenomes</taxon>
        <taxon>ecological metagenomes</taxon>
    </lineage>
</organism>
<dbReference type="EMBL" id="VSSQ01011150">
    <property type="protein sequence ID" value="MPM46119.1"/>
    <property type="molecule type" value="Genomic_DNA"/>
</dbReference>
<comment type="caution">
    <text evidence="1">The sequence shown here is derived from an EMBL/GenBank/DDBJ whole genome shotgun (WGS) entry which is preliminary data.</text>
</comment>
<evidence type="ECO:0000313" key="1">
    <source>
        <dbReference type="EMBL" id="MPM46119.1"/>
    </source>
</evidence>
<name>A0A644ZYT1_9ZZZZ</name>
<sequence>MIKMGKSASIDPYKSIIAEFIQTGNGSFSQSIIRQPAQSFYPSVFRANAAAPPLPVTFFMFHSVNQLHFPLRIGTICMKHYSDRTRAS</sequence>